<evidence type="ECO:0000256" key="12">
    <source>
        <dbReference type="ARBA" id="ARBA00049091"/>
    </source>
</evidence>
<comment type="caution">
    <text evidence="17">The sequence shown here is derived from an EMBL/GenBank/DDBJ whole genome shotgun (WGS) entry which is preliminary data.</text>
</comment>
<keyword evidence="19" id="KW-1185">Reference proteome</keyword>
<dbReference type="GO" id="GO:0005737">
    <property type="term" value="C:cytoplasm"/>
    <property type="evidence" value="ECO:0007669"/>
    <property type="project" value="TreeGrafter"/>
</dbReference>
<dbReference type="Gene3D" id="3.40.30.10">
    <property type="entry name" value="Glutaredoxin"/>
    <property type="match status" value="1"/>
</dbReference>
<dbReference type="InterPro" id="IPR036249">
    <property type="entry name" value="Thioredoxin-like_sf"/>
</dbReference>
<proteinExistence type="inferred from homology"/>
<keyword evidence="7" id="KW-1015">Disulfide bond</keyword>
<evidence type="ECO:0000259" key="15">
    <source>
        <dbReference type="PROSITE" id="PS51352"/>
    </source>
</evidence>
<keyword evidence="14" id="KW-0732">Signal</keyword>
<dbReference type="GO" id="GO:0045454">
    <property type="term" value="P:cell redox homeostasis"/>
    <property type="evidence" value="ECO:0007669"/>
    <property type="project" value="TreeGrafter"/>
</dbReference>
<name>A0A246WM46_9BURK</name>
<comment type="function">
    <text evidence="1">Thiol-specific peroxidase that catalyzes the reduction of hydrogen peroxide and organic hydroperoxides to water and alcohols, respectively. Plays a role in cell protection against oxidative stress by detoxifying peroxides and as sensor of hydrogen peroxide-mediated signaling events.</text>
</comment>
<dbReference type="AlphaFoldDB" id="A0A246WM46"/>
<evidence type="ECO:0000256" key="9">
    <source>
        <dbReference type="ARBA" id="ARBA00032824"/>
    </source>
</evidence>
<evidence type="ECO:0000256" key="13">
    <source>
        <dbReference type="PIRSR" id="PIRSR000239-1"/>
    </source>
</evidence>
<organism evidence="17 18">
    <name type="scientific">Herbaspirillum robiniae</name>
    <dbReference type="NCBI Taxonomy" id="2014887"/>
    <lineage>
        <taxon>Bacteria</taxon>
        <taxon>Pseudomonadati</taxon>
        <taxon>Pseudomonadota</taxon>
        <taxon>Betaproteobacteria</taxon>
        <taxon>Burkholderiales</taxon>
        <taxon>Oxalobacteraceae</taxon>
        <taxon>Herbaspirillum</taxon>
    </lineage>
</organism>
<dbReference type="PROSITE" id="PS51352">
    <property type="entry name" value="THIOREDOXIN_2"/>
    <property type="match status" value="1"/>
</dbReference>
<dbReference type="OrthoDB" id="5572803at2"/>
<evidence type="ECO:0000256" key="10">
    <source>
        <dbReference type="ARBA" id="ARBA00038489"/>
    </source>
</evidence>
<dbReference type="InterPro" id="IPR050924">
    <property type="entry name" value="Peroxiredoxin_BCP/PrxQ"/>
</dbReference>
<evidence type="ECO:0000256" key="1">
    <source>
        <dbReference type="ARBA" id="ARBA00003330"/>
    </source>
</evidence>
<dbReference type="SUPFAM" id="SSF52833">
    <property type="entry name" value="Thioredoxin-like"/>
    <property type="match status" value="1"/>
</dbReference>
<evidence type="ECO:0000256" key="2">
    <source>
        <dbReference type="ARBA" id="ARBA00011245"/>
    </source>
</evidence>
<feature type="signal peptide" evidence="14">
    <location>
        <begin position="1"/>
        <end position="18"/>
    </location>
</feature>
<dbReference type="InterPro" id="IPR000866">
    <property type="entry name" value="AhpC/TSA"/>
</dbReference>
<evidence type="ECO:0000313" key="18">
    <source>
        <dbReference type="Proteomes" id="UP000197596"/>
    </source>
</evidence>
<dbReference type="CDD" id="cd03017">
    <property type="entry name" value="PRX_BCP"/>
    <property type="match status" value="1"/>
</dbReference>
<evidence type="ECO:0000313" key="16">
    <source>
        <dbReference type="EMBL" id="NUU02087.1"/>
    </source>
</evidence>
<dbReference type="InterPro" id="IPR013766">
    <property type="entry name" value="Thioredoxin_domain"/>
</dbReference>
<reference evidence="17 18" key="1">
    <citation type="submission" date="2017-06" db="EMBL/GenBank/DDBJ databases">
        <title>Herbaspirillum phytohormonus sp. nov., isolated from the root nodule of Robinia pseudoacacia in lead-zinc mine.</title>
        <authorList>
            <person name="Fan M."/>
            <person name="Lin Y."/>
        </authorList>
    </citation>
    <scope>NUCLEOTIDE SEQUENCE [LARGE SCALE GENOMIC DNA]</scope>
    <source>
        <strain evidence="17 18">HZ10</strain>
    </source>
</reference>
<evidence type="ECO:0000256" key="5">
    <source>
        <dbReference type="ARBA" id="ARBA00022862"/>
    </source>
</evidence>
<evidence type="ECO:0000256" key="3">
    <source>
        <dbReference type="ARBA" id="ARBA00013017"/>
    </source>
</evidence>
<dbReference type="EMBL" id="JABFMT010000009">
    <property type="protein sequence ID" value="NUU02087.1"/>
    <property type="molecule type" value="Genomic_DNA"/>
</dbReference>
<dbReference type="GO" id="GO:0008379">
    <property type="term" value="F:thioredoxin peroxidase activity"/>
    <property type="evidence" value="ECO:0007669"/>
    <property type="project" value="TreeGrafter"/>
</dbReference>
<evidence type="ECO:0000256" key="14">
    <source>
        <dbReference type="SAM" id="SignalP"/>
    </source>
</evidence>
<comment type="catalytic activity">
    <reaction evidence="12">
        <text>a hydroperoxide + [thioredoxin]-dithiol = an alcohol + [thioredoxin]-disulfide + H2O</text>
        <dbReference type="Rhea" id="RHEA:62620"/>
        <dbReference type="Rhea" id="RHEA-COMP:10698"/>
        <dbReference type="Rhea" id="RHEA-COMP:10700"/>
        <dbReference type="ChEBI" id="CHEBI:15377"/>
        <dbReference type="ChEBI" id="CHEBI:29950"/>
        <dbReference type="ChEBI" id="CHEBI:30879"/>
        <dbReference type="ChEBI" id="CHEBI:35924"/>
        <dbReference type="ChEBI" id="CHEBI:50058"/>
        <dbReference type="EC" id="1.11.1.24"/>
    </reaction>
</comment>
<dbReference type="PANTHER" id="PTHR42801:SF4">
    <property type="entry name" value="AHPC_TSA FAMILY PROTEIN"/>
    <property type="match status" value="1"/>
</dbReference>
<evidence type="ECO:0000256" key="4">
    <source>
        <dbReference type="ARBA" id="ARBA00022559"/>
    </source>
</evidence>
<reference evidence="16 19" key="2">
    <citation type="journal article" date="2020" name="Front. Plant Sci.">
        <title>Isolation of Rhizosphere Bacteria That Improve Quality and Water Stress Tolerance in Greenhouse Ornamentals.</title>
        <authorList>
            <person name="Nordstedt N.P."/>
            <person name="Jones M.L."/>
        </authorList>
    </citation>
    <scope>NUCLEOTIDE SEQUENCE [LARGE SCALE GENOMIC DNA]</scope>
    <source>
        <strain evidence="16 19">C6C2</strain>
    </source>
</reference>
<sequence length="177" mass="19137">MGATLLLAAALLAQPAFAVLKPGDKAPDFSAPSSLGGQVSTFTLNAALKKGPVVLYFFPAAFTTGCTIEAHLFAEATDRYKALGATVIGISADNIDTLNKFSVSECRSKFAVAADGDQKIMKSFDAVLNKNPERASRTSYVIAPDRTIIYEYTDMNPEKHVENTMHALEQWTTKKKQ</sequence>
<dbReference type="RefSeq" id="WP_079219222.1">
    <property type="nucleotide sequence ID" value="NZ_CP018845.1"/>
</dbReference>
<keyword evidence="4" id="KW-0575">Peroxidase</keyword>
<comment type="similarity">
    <text evidence="10">Belongs to the peroxiredoxin family. BCP/PrxQ subfamily.</text>
</comment>
<evidence type="ECO:0000313" key="19">
    <source>
        <dbReference type="Proteomes" id="UP000536746"/>
    </source>
</evidence>
<gene>
    <name evidence="17" type="ORF">CEJ42_19250</name>
    <name evidence="16" type="ORF">HNO84_10785</name>
</gene>
<accession>A0A246WM46</accession>
<evidence type="ECO:0000313" key="17">
    <source>
        <dbReference type="EMBL" id="OWY27423.1"/>
    </source>
</evidence>
<protein>
    <recommendedName>
        <fullName evidence="3">thioredoxin-dependent peroxiredoxin</fullName>
        <ecNumber evidence="3">1.11.1.24</ecNumber>
    </recommendedName>
    <alternativeName>
        <fullName evidence="9">Thioredoxin peroxidase</fullName>
    </alternativeName>
    <alternativeName>
        <fullName evidence="11">Thioredoxin-dependent peroxiredoxin Bcp</fullName>
    </alternativeName>
</protein>
<dbReference type="Proteomes" id="UP000536746">
    <property type="component" value="Unassembled WGS sequence"/>
</dbReference>
<dbReference type="EC" id="1.11.1.24" evidence="3"/>
<feature type="domain" description="Thioredoxin" evidence="15">
    <location>
        <begin position="20"/>
        <end position="173"/>
    </location>
</feature>
<feature type="chain" id="PRO_5012060557" description="thioredoxin-dependent peroxiredoxin" evidence="14">
    <location>
        <begin position="19"/>
        <end position="177"/>
    </location>
</feature>
<evidence type="ECO:0000256" key="8">
    <source>
        <dbReference type="ARBA" id="ARBA00023284"/>
    </source>
</evidence>
<evidence type="ECO:0000256" key="7">
    <source>
        <dbReference type="ARBA" id="ARBA00023157"/>
    </source>
</evidence>
<keyword evidence="5" id="KW-0049">Antioxidant</keyword>
<dbReference type="PANTHER" id="PTHR42801">
    <property type="entry name" value="THIOREDOXIN-DEPENDENT PEROXIDE REDUCTASE"/>
    <property type="match status" value="1"/>
</dbReference>
<keyword evidence="6" id="KW-0560">Oxidoreductase</keyword>
<comment type="subunit">
    <text evidence="2">Monomer.</text>
</comment>
<feature type="active site" description="Cysteine sulfenic acid (-SOH) intermediate; for peroxidase activity" evidence="13">
    <location>
        <position position="66"/>
    </location>
</feature>
<evidence type="ECO:0000256" key="11">
    <source>
        <dbReference type="ARBA" id="ARBA00042639"/>
    </source>
</evidence>
<dbReference type="PIRSF" id="PIRSF000239">
    <property type="entry name" value="AHPC"/>
    <property type="match status" value="1"/>
</dbReference>
<dbReference type="Proteomes" id="UP000197596">
    <property type="component" value="Unassembled WGS sequence"/>
</dbReference>
<evidence type="ECO:0000256" key="6">
    <source>
        <dbReference type="ARBA" id="ARBA00023002"/>
    </source>
</evidence>
<dbReference type="GO" id="GO:0034599">
    <property type="term" value="P:cellular response to oxidative stress"/>
    <property type="evidence" value="ECO:0007669"/>
    <property type="project" value="TreeGrafter"/>
</dbReference>
<keyword evidence="8" id="KW-0676">Redox-active center</keyword>
<dbReference type="EMBL" id="NJGU01000011">
    <property type="protein sequence ID" value="OWY27423.1"/>
    <property type="molecule type" value="Genomic_DNA"/>
</dbReference>
<dbReference type="InterPro" id="IPR024706">
    <property type="entry name" value="Peroxiredoxin_AhpC-typ"/>
</dbReference>
<dbReference type="Pfam" id="PF00578">
    <property type="entry name" value="AhpC-TSA"/>
    <property type="match status" value="1"/>
</dbReference>